<dbReference type="InterPro" id="IPR016164">
    <property type="entry name" value="FAD-linked_Oxase-like_C"/>
</dbReference>
<dbReference type="RefSeq" id="WP_188580383.1">
    <property type="nucleotide sequence ID" value="NZ_BMDZ01000048.1"/>
</dbReference>
<keyword evidence="2" id="KW-0285">Flavoprotein</keyword>
<dbReference type="EMBL" id="BMDZ01000048">
    <property type="protein sequence ID" value="GGB51661.1"/>
    <property type="molecule type" value="Genomic_DNA"/>
</dbReference>
<dbReference type="PROSITE" id="PS51387">
    <property type="entry name" value="FAD_PCMH"/>
    <property type="match status" value="1"/>
</dbReference>
<evidence type="ECO:0000256" key="3">
    <source>
        <dbReference type="ARBA" id="ARBA00022827"/>
    </source>
</evidence>
<comment type="similarity">
    <text evidence="1">Belongs to the FAD-binding oxidoreductase/transferase type 4 family.</text>
</comment>
<evidence type="ECO:0000313" key="5">
    <source>
        <dbReference type="EMBL" id="GGB51661.1"/>
    </source>
</evidence>
<dbReference type="Gene3D" id="3.30.465.10">
    <property type="match status" value="1"/>
</dbReference>
<dbReference type="Proteomes" id="UP000603352">
    <property type="component" value="Unassembled WGS sequence"/>
</dbReference>
<organism evidence="5 6">
    <name type="scientific">Tistrella bauzanensis</name>
    <dbReference type="NCBI Taxonomy" id="657419"/>
    <lineage>
        <taxon>Bacteria</taxon>
        <taxon>Pseudomonadati</taxon>
        <taxon>Pseudomonadota</taxon>
        <taxon>Alphaproteobacteria</taxon>
        <taxon>Geminicoccales</taxon>
        <taxon>Geminicoccaceae</taxon>
        <taxon>Tistrella</taxon>
    </lineage>
</organism>
<dbReference type="Pfam" id="PF02913">
    <property type="entry name" value="FAD-oxidase_C"/>
    <property type="match status" value="1"/>
</dbReference>
<keyword evidence="6" id="KW-1185">Reference proteome</keyword>
<dbReference type="PANTHER" id="PTHR43716">
    <property type="entry name" value="D-2-HYDROXYGLUTARATE DEHYDROGENASE, MITOCHONDRIAL"/>
    <property type="match status" value="1"/>
</dbReference>
<dbReference type="Gene3D" id="1.10.45.10">
    <property type="entry name" value="Vanillyl-alcohol Oxidase, Chain A, domain 4"/>
    <property type="match status" value="1"/>
</dbReference>
<keyword evidence="3" id="KW-0274">FAD</keyword>
<dbReference type="SUPFAM" id="SSF55103">
    <property type="entry name" value="FAD-linked oxidases, C-terminal domain"/>
    <property type="match status" value="1"/>
</dbReference>
<dbReference type="Gene3D" id="3.30.70.2740">
    <property type="match status" value="1"/>
</dbReference>
<reference evidence="6" key="1">
    <citation type="journal article" date="2019" name="Int. J. Syst. Evol. Microbiol.">
        <title>The Global Catalogue of Microorganisms (GCM) 10K type strain sequencing project: providing services to taxonomists for standard genome sequencing and annotation.</title>
        <authorList>
            <consortium name="The Broad Institute Genomics Platform"/>
            <consortium name="The Broad Institute Genome Sequencing Center for Infectious Disease"/>
            <person name="Wu L."/>
            <person name="Ma J."/>
        </authorList>
    </citation>
    <scope>NUCLEOTIDE SEQUENCE [LARGE SCALE GENOMIC DNA]</scope>
    <source>
        <strain evidence="6">CGMCC 1.10188</strain>
    </source>
</reference>
<dbReference type="InterPro" id="IPR016171">
    <property type="entry name" value="Vanillyl_alc_oxidase_C-sub2"/>
</dbReference>
<proteinExistence type="inferred from homology"/>
<sequence length="484" mass="51153">MSPADRPAATARPAPSPDVLERMRAIVGPRGWRDDPAMMAPHLKEWRGLWTGHTPAVVMPGSTDEVAAVVGLAAEAGIAIIPQGGNTGLVGGGVPSEDGTELLVSLARMNRIRDIDPAGGSMIAEAGCILADVQTAAAEAGRLFPLSLASEGSARIGGLISTNAGGVHVLRYGSMRDLVLGLEVVLPDGRIWHGLRRLRKDNTGYALRHLFAGAEGTLGIITAAALTLAPMPRHRAAAFVALPSADAALDLFARARDHAGDLLEAFELINAMPLGFALRHLPGMMHPLPSADGPWFVLIELAGPIPLDDLLEDLLAEALEAGMVEDAALARSEAQRHGFWSLREGLSEAQKHEGASIKHDVSVPVSDVPALITRGTALVLSIVPGARLCPFGHMGDGNIHFNVSRPLDMSDQDFLARWDEIAHAVHDLVAELGGSFSAEHGVGRLKTADLRRYRSAVEVGLMERLKQVIDPAGIMSPGRVLDRG</sequence>
<comment type="caution">
    <text evidence="5">The sequence shown here is derived from an EMBL/GenBank/DDBJ whole genome shotgun (WGS) entry which is preliminary data.</text>
</comment>
<name>A0ABQ1IUS4_9PROT</name>
<dbReference type="InterPro" id="IPR004113">
    <property type="entry name" value="FAD-bd_oxidored_4_C"/>
</dbReference>
<protein>
    <submittedName>
        <fullName evidence="5">D-2-hydroxyacid dehydrogenase</fullName>
    </submittedName>
</protein>
<dbReference type="InterPro" id="IPR006094">
    <property type="entry name" value="Oxid_FAD_bind_N"/>
</dbReference>
<evidence type="ECO:0000256" key="1">
    <source>
        <dbReference type="ARBA" id="ARBA00008000"/>
    </source>
</evidence>
<evidence type="ECO:0000259" key="4">
    <source>
        <dbReference type="PROSITE" id="PS51387"/>
    </source>
</evidence>
<feature type="domain" description="FAD-binding PCMH-type" evidence="4">
    <location>
        <begin position="50"/>
        <end position="231"/>
    </location>
</feature>
<dbReference type="PANTHER" id="PTHR43716:SF2">
    <property type="entry name" value="BLL6224 PROTEIN"/>
    <property type="match status" value="1"/>
</dbReference>
<evidence type="ECO:0000313" key="6">
    <source>
        <dbReference type="Proteomes" id="UP000603352"/>
    </source>
</evidence>
<gene>
    <name evidence="5" type="ORF">GCM10011505_35940</name>
</gene>
<dbReference type="SUPFAM" id="SSF56176">
    <property type="entry name" value="FAD-binding/transporter-associated domain-like"/>
    <property type="match status" value="1"/>
</dbReference>
<dbReference type="InterPro" id="IPR016166">
    <property type="entry name" value="FAD-bd_PCMH"/>
</dbReference>
<dbReference type="InterPro" id="IPR051264">
    <property type="entry name" value="FAD-oxidored/transferase_4"/>
</dbReference>
<dbReference type="InterPro" id="IPR016167">
    <property type="entry name" value="FAD-bd_PCMH_sub1"/>
</dbReference>
<dbReference type="Gene3D" id="3.30.70.2190">
    <property type="match status" value="1"/>
</dbReference>
<dbReference type="InterPro" id="IPR036318">
    <property type="entry name" value="FAD-bd_PCMH-like_sf"/>
</dbReference>
<accession>A0ABQ1IUS4</accession>
<dbReference type="InterPro" id="IPR016169">
    <property type="entry name" value="FAD-bd_PCMH_sub2"/>
</dbReference>
<dbReference type="Gene3D" id="3.30.43.10">
    <property type="entry name" value="Uridine Diphospho-n-acetylenolpyruvylglucosamine Reductase, domain 2"/>
    <property type="match status" value="1"/>
</dbReference>
<dbReference type="Pfam" id="PF01565">
    <property type="entry name" value="FAD_binding_4"/>
    <property type="match status" value="1"/>
</dbReference>
<evidence type="ECO:0000256" key="2">
    <source>
        <dbReference type="ARBA" id="ARBA00022630"/>
    </source>
</evidence>